<protein>
    <submittedName>
        <fullName evidence="1">Uncharacterized protein</fullName>
    </submittedName>
</protein>
<sequence>MLLTHSLAHEEERRHAGRRFDVGYKCDPQAGA</sequence>
<accession>A0A382AH16</accession>
<name>A0A382AH16_9ZZZZ</name>
<dbReference type="EMBL" id="UINC01025316">
    <property type="protein sequence ID" value="SVB00669.1"/>
    <property type="molecule type" value="Genomic_DNA"/>
</dbReference>
<proteinExistence type="predicted"/>
<evidence type="ECO:0000313" key="1">
    <source>
        <dbReference type="EMBL" id="SVB00669.1"/>
    </source>
</evidence>
<organism evidence="1">
    <name type="scientific">marine metagenome</name>
    <dbReference type="NCBI Taxonomy" id="408172"/>
    <lineage>
        <taxon>unclassified sequences</taxon>
        <taxon>metagenomes</taxon>
        <taxon>ecological metagenomes</taxon>
    </lineage>
</organism>
<gene>
    <name evidence="1" type="ORF">METZ01_LOCUS153523</name>
</gene>
<reference evidence="1" key="1">
    <citation type="submission" date="2018-05" db="EMBL/GenBank/DDBJ databases">
        <authorList>
            <person name="Lanie J.A."/>
            <person name="Ng W.-L."/>
            <person name="Kazmierczak K.M."/>
            <person name="Andrzejewski T.M."/>
            <person name="Davidsen T.M."/>
            <person name="Wayne K.J."/>
            <person name="Tettelin H."/>
            <person name="Glass J.I."/>
            <person name="Rusch D."/>
            <person name="Podicherti R."/>
            <person name="Tsui H.-C.T."/>
            <person name="Winkler M.E."/>
        </authorList>
    </citation>
    <scope>NUCLEOTIDE SEQUENCE</scope>
</reference>
<dbReference type="AlphaFoldDB" id="A0A382AH16"/>